<dbReference type="Pfam" id="PF24864">
    <property type="entry name" value="DUF7730"/>
    <property type="match status" value="1"/>
</dbReference>
<feature type="compositionally biased region" description="Polar residues" evidence="1">
    <location>
        <begin position="109"/>
        <end position="118"/>
    </location>
</feature>
<evidence type="ECO:0000259" key="2">
    <source>
        <dbReference type="Pfam" id="PF24864"/>
    </source>
</evidence>
<dbReference type="InterPro" id="IPR056632">
    <property type="entry name" value="DUF7730"/>
</dbReference>
<dbReference type="EMBL" id="JAANER010000005">
    <property type="protein sequence ID" value="KAG9189779.1"/>
    <property type="molecule type" value="Genomic_DNA"/>
</dbReference>
<proteinExistence type="predicted"/>
<sequence>MAGKITYSKRPNKRRVLHDHDAAHEKDDSRKRSKADTESNESRLPTPPSSRQGRKTPFKGPVSIPDDDMYPPRSVFDKVLGNKQHRAPKPDESSIRGDRENYAEIMKTGQKSRQQNGWARNGSLPTPPAEAQRRAHEQARKDENLARYRRVADKGESQAPKTSSSTPPTQTSQLFERIIKNEQLKEPYQPRIYKAEEVVAPRRTIAGERLSRRSEQAQTFMANQVNSPLLQLPENVRSLIYTYVLGGKSINIGYESYRTIHDPTKPKKAQEVVPIFKYRCTVFGGKRNPYRAVAAEPWLKPPTTFTLLNGVCRQMYEETATLPYQLNLIAFDSYNIMFNFLFMEKRLRLAQLDALTNFMLPDELPGSNALARLRNLEIVFLGVAQEGRARGAYRVVRTEGEEPRLTKILK</sequence>
<feature type="compositionally biased region" description="Basic and acidic residues" evidence="1">
    <location>
        <begin position="88"/>
        <end position="102"/>
    </location>
</feature>
<gene>
    <name evidence="3" type="ORF">G6011_06647</name>
</gene>
<comment type="caution">
    <text evidence="3">The sequence shown here is derived from an EMBL/GenBank/DDBJ whole genome shotgun (WGS) entry which is preliminary data.</text>
</comment>
<feature type="region of interest" description="Disordered" evidence="1">
    <location>
        <begin position="1"/>
        <end position="173"/>
    </location>
</feature>
<protein>
    <recommendedName>
        <fullName evidence="2">DUF7730 domain-containing protein</fullName>
    </recommendedName>
</protein>
<dbReference type="Proteomes" id="UP001199106">
    <property type="component" value="Unassembled WGS sequence"/>
</dbReference>
<feature type="compositionally biased region" description="Basic and acidic residues" evidence="1">
    <location>
        <begin position="131"/>
        <end position="156"/>
    </location>
</feature>
<feature type="domain" description="DUF7730" evidence="2">
    <location>
        <begin position="223"/>
        <end position="362"/>
    </location>
</feature>
<evidence type="ECO:0000313" key="3">
    <source>
        <dbReference type="EMBL" id="KAG9189779.1"/>
    </source>
</evidence>
<dbReference type="PANTHER" id="PTHR38790">
    <property type="entry name" value="2EXR DOMAIN-CONTAINING PROTEIN-RELATED"/>
    <property type="match status" value="1"/>
</dbReference>
<dbReference type="AlphaFoldDB" id="A0AAD4I9V1"/>
<keyword evidence="4" id="KW-1185">Reference proteome</keyword>
<name>A0AAD4I9V1_9PLEO</name>
<feature type="compositionally biased region" description="Basic and acidic residues" evidence="1">
    <location>
        <begin position="18"/>
        <end position="41"/>
    </location>
</feature>
<dbReference type="PANTHER" id="PTHR38790:SF4">
    <property type="entry name" value="2EXR DOMAIN-CONTAINING PROTEIN"/>
    <property type="match status" value="1"/>
</dbReference>
<feature type="compositionally biased region" description="Low complexity" evidence="1">
    <location>
        <begin position="162"/>
        <end position="173"/>
    </location>
</feature>
<reference evidence="3" key="1">
    <citation type="submission" date="2021-07" db="EMBL/GenBank/DDBJ databases">
        <title>Genome Resource of American Ginseng Black Spot Pathogen Alternaria panax.</title>
        <authorList>
            <person name="Qiu C."/>
            <person name="Wang W."/>
            <person name="Liu Z."/>
        </authorList>
    </citation>
    <scope>NUCLEOTIDE SEQUENCE</scope>
    <source>
        <strain evidence="3">BNCC115425</strain>
    </source>
</reference>
<accession>A0AAD4I9V1</accession>
<evidence type="ECO:0000256" key="1">
    <source>
        <dbReference type="SAM" id="MobiDB-lite"/>
    </source>
</evidence>
<evidence type="ECO:0000313" key="4">
    <source>
        <dbReference type="Proteomes" id="UP001199106"/>
    </source>
</evidence>
<organism evidence="3 4">
    <name type="scientific">Alternaria panax</name>
    <dbReference type="NCBI Taxonomy" id="48097"/>
    <lineage>
        <taxon>Eukaryota</taxon>
        <taxon>Fungi</taxon>
        <taxon>Dikarya</taxon>
        <taxon>Ascomycota</taxon>
        <taxon>Pezizomycotina</taxon>
        <taxon>Dothideomycetes</taxon>
        <taxon>Pleosporomycetidae</taxon>
        <taxon>Pleosporales</taxon>
        <taxon>Pleosporineae</taxon>
        <taxon>Pleosporaceae</taxon>
        <taxon>Alternaria</taxon>
        <taxon>Alternaria sect. Panax</taxon>
    </lineage>
</organism>